<evidence type="ECO:0000313" key="4">
    <source>
        <dbReference type="Proteomes" id="UP000234857"/>
    </source>
</evidence>
<keyword evidence="1" id="KW-0812">Transmembrane</keyword>
<dbReference type="Pfam" id="PF00672">
    <property type="entry name" value="HAMP"/>
    <property type="match status" value="1"/>
</dbReference>
<feature type="transmembrane region" description="Helical" evidence="1">
    <location>
        <begin position="84"/>
        <end position="107"/>
    </location>
</feature>
<feature type="transmembrane region" description="Helical" evidence="1">
    <location>
        <begin position="42"/>
        <end position="64"/>
    </location>
</feature>
<reference evidence="3 4" key="1">
    <citation type="submission" date="2017-11" db="EMBL/GenBank/DDBJ databases">
        <title>Genome-resolved metagenomics identifies genetic mobility, metabolic interactions, and unexpected diversity in perchlorate-reducing communities.</title>
        <authorList>
            <person name="Barnum T.P."/>
            <person name="Figueroa I.A."/>
            <person name="Carlstrom C.I."/>
            <person name="Lucas L.N."/>
            <person name="Engelbrektson A.L."/>
            <person name="Coates J.D."/>
        </authorList>
    </citation>
    <scope>NUCLEOTIDE SEQUENCE [LARGE SCALE GENOMIC DNA]</scope>
    <source>
        <strain evidence="3">BM706</strain>
    </source>
</reference>
<dbReference type="Gene3D" id="6.10.340.10">
    <property type="match status" value="1"/>
</dbReference>
<evidence type="ECO:0000259" key="2">
    <source>
        <dbReference type="PROSITE" id="PS50885"/>
    </source>
</evidence>
<dbReference type="GO" id="GO:0007165">
    <property type="term" value="P:signal transduction"/>
    <property type="evidence" value="ECO:0007669"/>
    <property type="project" value="InterPro"/>
</dbReference>
<proteinExistence type="predicted"/>
<dbReference type="GO" id="GO:0016020">
    <property type="term" value="C:membrane"/>
    <property type="evidence" value="ECO:0007669"/>
    <property type="project" value="InterPro"/>
</dbReference>
<dbReference type="Proteomes" id="UP000234857">
    <property type="component" value="Unassembled WGS sequence"/>
</dbReference>
<evidence type="ECO:0000313" key="3">
    <source>
        <dbReference type="EMBL" id="PLX18214.1"/>
    </source>
</evidence>
<protein>
    <recommendedName>
        <fullName evidence="2">HAMP domain-containing protein</fullName>
    </recommendedName>
</protein>
<gene>
    <name evidence="3" type="ORF">C0601_05280</name>
</gene>
<keyword evidence="1" id="KW-1133">Transmembrane helix</keyword>
<keyword evidence="1" id="KW-0472">Membrane</keyword>
<sequence>MLILYTCLLNYKYSIIIVHNNKIGGLYMFVRKNFLINKPFQFKMIMIFALIIIFSSNLTAALIYAFLSGAIDLSNIISISSDNIILPSIFVAQAISILFILFLGIFITHTLAGPIYRFEKAIKMVSDKDLTVNFNLRKNDEFKHLANLINDMVKRLNSELLKMEKTLATIKDSADKIPGKEEHEVKKHTEDMKKAIFELTSILKDFKLK</sequence>
<dbReference type="SUPFAM" id="SSF158472">
    <property type="entry name" value="HAMP domain-like"/>
    <property type="match status" value="1"/>
</dbReference>
<name>A0A2N5ZHV9_MUIH1</name>
<evidence type="ECO:0000256" key="1">
    <source>
        <dbReference type="SAM" id="Phobius"/>
    </source>
</evidence>
<dbReference type="AlphaFoldDB" id="A0A2N5ZHV9"/>
<dbReference type="PROSITE" id="PS50885">
    <property type="entry name" value="HAMP"/>
    <property type="match status" value="1"/>
</dbReference>
<dbReference type="InterPro" id="IPR003660">
    <property type="entry name" value="HAMP_dom"/>
</dbReference>
<dbReference type="CDD" id="cd06225">
    <property type="entry name" value="HAMP"/>
    <property type="match status" value="1"/>
</dbReference>
<organism evidence="3 4">
    <name type="scientific">Muiribacterium halophilum</name>
    <dbReference type="NCBI Taxonomy" id="2053465"/>
    <lineage>
        <taxon>Bacteria</taxon>
        <taxon>Candidatus Muiribacteriota</taxon>
        <taxon>Candidatus Muiribacteriia</taxon>
        <taxon>Candidatus Muiribacteriales</taxon>
        <taxon>Candidatus Muiribacteriaceae</taxon>
        <taxon>Candidatus Muiribacterium</taxon>
    </lineage>
</organism>
<feature type="transmembrane region" description="Helical" evidence="1">
    <location>
        <begin position="12"/>
        <end position="30"/>
    </location>
</feature>
<comment type="caution">
    <text evidence="3">The sequence shown here is derived from an EMBL/GenBank/DDBJ whole genome shotgun (WGS) entry which is preliminary data.</text>
</comment>
<accession>A0A2N5ZHV9</accession>
<feature type="domain" description="HAMP" evidence="2">
    <location>
        <begin position="109"/>
        <end position="161"/>
    </location>
</feature>
<dbReference type="EMBL" id="PKTG01000068">
    <property type="protein sequence ID" value="PLX18214.1"/>
    <property type="molecule type" value="Genomic_DNA"/>
</dbReference>